<organism evidence="1 2">
    <name type="scientific">Paraburkholderia sabiae</name>
    <dbReference type="NCBI Taxonomy" id="273251"/>
    <lineage>
        <taxon>Bacteria</taxon>
        <taxon>Pseudomonadati</taxon>
        <taxon>Pseudomonadota</taxon>
        <taxon>Betaproteobacteria</taxon>
        <taxon>Burkholderiales</taxon>
        <taxon>Burkholderiaceae</taxon>
        <taxon>Paraburkholderia</taxon>
    </lineage>
</organism>
<proteinExistence type="predicted"/>
<keyword evidence="1" id="KW-0378">Hydrolase</keyword>
<dbReference type="EMBL" id="JAZHGC010000021">
    <property type="protein sequence ID" value="MEM5288761.1"/>
    <property type="molecule type" value="Genomic_DNA"/>
</dbReference>
<gene>
    <name evidence="1" type="ORF">V4C55_23820</name>
</gene>
<dbReference type="RefSeq" id="WP_201656069.1">
    <property type="nucleotide sequence ID" value="NZ_CAJHCS010000024.1"/>
</dbReference>
<comment type="caution">
    <text evidence="1">The sequence shown here is derived from an EMBL/GenBank/DDBJ whole genome shotgun (WGS) entry which is preliminary data.</text>
</comment>
<keyword evidence="1" id="KW-0540">Nuclease</keyword>
<dbReference type="Proteomes" id="UP001494588">
    <property type="component" value="Unassembled WGS sequence"/>
</dbReference>
<protein>
    <submittedName>
        <fullName evidence="1">HNH endonuclease</fullName>
    </submittedName>
</protein>
<dbReference type="GO" id="GO:0004519">
    <property type="term" value="F:endonuclease activity"/>
    <property type="evidence" value="ECO:0007669"/>
    <property type="project" value="UniProtKB-KW"/>
</dbReference>
<evidence type="ECO:0000313" key="2">
    <source>
        <dbReference type="Proteomes" id="UP001494588"/>
    </source>
</evidence>
<evidence type="ECO:0000313" key="1">
    <source>
        <dbReference type="EMBL" id="MEM5288761.1"/>
    </source>
</evidence>
<accession>A0ABU9QH65</accession>
<keyword evidence="1" id="KW-0255">Endonuclease</keyword>
<sequence length="279" mass="30693">MIKLNRPVLDAEEVFSACISRIRDEGLKQRMVDVINDIVDASEEFDQAATHNRLHQIARDAMVGGLVTRAEMEAVYTNRMAKKGAPGRDAYDALFTSAPQGKCPLCGHRTVSTLDHHLPKAHYPALAVTPLNLIPACGDCNKAKLASLPATASEETLHPYFDDITGDRWLYAEVVEVDPAALRFFVSAPAHWSAVLAARVDLHFRTLGLAKLYSAEAADELLNIRHQLETIHAAGGAAMVRAELGERAESSRLIRLNGWRAVSFEAFGQSRWFCDGGFR</sequence>
<keyword evidence="2" id="KW-1185">Reference proteome</keyword>
<reference evidence="1 2" key="1">
    <citation type="submission" date="2024-01" db="EMBL/GenBank/DDBJ databases">
        <title>The diversity of rhizobia nodulating Mimosa spp. in eleven states of Brazil covering several biomes is determined by host plant, location, and edaphic factors.</title>
        <authorList>
            <person name="Rouws L."/>
            <person name="Barauna A."/>
            <person name="Beukes C."/>
            <person name="De Faria S.M."/>
            <person name="Gross E."/>
            <person name="Dos Reis Junior F.B."/>
            <person name="Simon M."/>
            <person name="Maluk M."/>
            <person name="Odee D.W."/>
            <person name="Kenicer G."/>
            <person name="Young J.P.W."/>
            <person name="Reis V.M."/>
            <person name="Zilli J."/>
            <person name="James E.K."/>
        </authorList>
    </citation>
    <scope>NUCLEOTIDE SEQUENCE [LARGE SCALE GENOMIC DNA]</scope>
    <source>
        <strain evidence="1 2">JPY77</strain>
    </source>
</reference>
<dbReference type="Gene3D" id="1.10.30.50">
    <property type="match status" value="1"/>
</dbReference>
<name>A0ABU9QH65_9BURK</name>